<evidence type="ECO:0000313" key="9">
    <source>
        <dbReference type="Proteomes" id="UP000823775"/>
    </source>
</evidence>
<keyword evidence="2" id="KW-0805">Transcription regulation</keyword>
<evidence type="ECO:0000256" key="4">
    <source>
        <dbReference type="ARBA" id="ARBA00023163"/>
    </source>
</evidence>
<feature type="region of interest" description="Disordered" evidence="6">
    <location>
        <begin position="208"/>
        <end position="234"/>
    </location>
</feature>
<evidence type="ECO:0000313" key="8">
    <source>
        <dbReference type="EMBL" id="MCD7452554.1"/>
    </source>
</evidence>
<feature type="compositionally biased region" description="Basic residues" evidence="6">
    <location>
        <begin position="133"/>
        <end position="154"/>
    </location>
</feature>
<evidence type="ECO:0000256" key="5">
    <source>
        <dbReference type="ARBA" id="ARBA00023242"/>
    </source>
</evidence>
<protein>
    <recommendedName>
        <fullName evidence="7">TCP domain-containing protein</fullName>
    </recommendedName>
</protein>
<evidence type="ECO:0000256" key="2">
    <source>
        <dbReference type="ARBA" id="ARBA00023015"/>
    </source>
</evidence>
<evidence type="ECO:0000256" key="6">
    <source>
        <dbReference type="SAM" id="MobiDB-lite"/>
    </source>
</evidence>
<feature type="domain" description="TCP" evidence="7">
    <location>
        <begin position="148"/>
        <end position="206"/>
    </location>
</feature>
<keyword evidence="4" id="KW-0804">Transcription</keyword>
<evidence type="ECO:0000256" key="1">
    <source>
        <dbReference type="ARBA" id="ARBA00004123"/>
    </source>
</evidence>
<proteinExistence type="predicted"/>
<name>A0ABS8S0I3_DATST</name>
<dbReference type="InterPro" id="IPR005333">
    <property type="entry name" value="Transcription_factor_TCP"/>
</dbReference>
<dbReference type="EMBL" id="JACEIK010000215">
    <property type="protein sequence ID" value="MCD7452554.1"/>
    <property type="molecule type" value="Genomic_DNA"/>
</dbReference>
<sequence length="366" mass="41683">MFPKSNIIHDPFSYISQELLKQSCNTHDEHHQNPNSTSTLVVVEEEEEDHPFFLNFPSPFLDEHELPLSQIFSQKHHQELEVSDDHDKAKAYNHSVDNSRSAQLNAKIMGDQSSNPAISRKNPAEPATSSPSSKKRKLNAKPRRRTGKKDRHSKICTAQGIRDRRMRLSLQIARKFFDLQDMLGFDKASKTIEWLFSKSKNAIKELSRNIPQENNSSENNNEDHRKLRKIGSRDKPIRAKPREKMVTTKLGHNKKCNQELDETNPKSTIDHKLGSSNSQSLEHQFANHVGIMERYLGGASCSSITSIFDYDNNGVIKGGIDVSDNCFNMGGFLENCTMTNHHEVQIPFAGNNPSSIYLDNSRFHQF</sequence>
<comment type="subcellular location">
    <subcellularLocation>
        <location evidence="1">Nucleus</location>
    </subcellularLocation>
</comment>
<organism evidence="8 9">
    <name type="scientific">Datura stramonium</name>
    <name type="common">Jimsonweed</name>
    <name type="synonym">Common thornapple</name>
    <dbReference type="NCBI Taxonomy" id="4076"/>
    <lineage>
        <taxon>Eukaryota</taxon>
        <taxon>Viridiplantae</taxon>
        <taxon>Streptophyta</taxon>
        <taxon>Embryophyta</taxon>
        <taxon>Tracheophyta</taxon>
        <taxon>Spermatophyta</taxon>
        <taxon>Magnoliopsida</taxon>
        <taxon>eudicotyledons</taxon>
        <taxon>Gunneridae</taxon>
        <taxon>Pentapetalae</taxon>
        <taxon>asterids</taxon>
        <taxon>lamiids</taxon>
        <taxon>Solanales</taxon>
        <taxon>Solanaceae</taxon>
        <taxon>Solanoideae</taxon>
        <taxon>Datureae</taxon>
        <taxon>Datura</taxon>
    </lineage>
</organism>
<dbReference type="InterPro" id="IPR017887">
    <property type="entry name" value="TF_TCP_subgr"/>
</dbReference>
<accession>A0ABS8S0I3</accession>
<reference evidence="8 9" key="1">
    <citation type="journal article" date="2021" name="BMC Genomics">
        <title>Datura genome reveals duplications of psychoactive alkaloid biosynthetic genes and high mutation rate following tissue culture.</title>
        <authorList>
            <person name="Rajewski A."/>
            <person name="Carter-House D."/>
            <person name="Stajich J."/>
            <person name="Litt A."/>
        </authorList>
    </citation>
    <scope>NUCLEOTIDE SEQUENCE [LARGE SCALE GENOMIC DNA]</scope>
    <source>
        <strain evidence="8">AR-01</strain>
    </source>
</reference>
<dbReference type="PANTHER" id="PTHR31072:SF87">
    <property type="entry name" value="TRANSCRIPTION FACTOR TCP12"/>
    <property type="match status" value="1"/>
</dbReference>
<feature type="region of interest" description="Disordered" evidence="6">
    <location>
        <begin position="112"/>
        <end position="159"/>
    </location>
</feature>
<keyword evidence="5" id="KW-0539">Nucleus</keyword>
<feature type="region of interest" description="Disordered" evidence="6">
    <location>
        <begin position="257"/>
        <end position="276"/>
    </location>
</feature>
<dbReference type="PROSITE" id="PS51369">
    <property type="entry name" value="TCP"/>
    <property type="match status" value="1"/>
</dbReference>
<feature type="compositionally biased region" description="Basic and acidic residues" evidence="6">
    <location>
        <begin position="221"/>
        <end position="234"/>
    </location>
</feature>
<dbReference type="PANTHER" id="PTHR31072">
    <property type="entry name" value="TRANSCRIPTION FACTOR TCP4-RELATED"/>
    <property type="match status" value="1"/>
</dbReference>
<evidence type="ECO:0000259" key="7">
    <source>
        <dbReference type="PROSITE" id="PS51369"/>
    </source>
</evidence>
<keyword evidence="3" id="KW-0238">DNA-binding</keyword>
<dbReference type="Proteomes" id="UP000823775">
    <property type="component" value="Unassembled WGS sequence"/>
</dbReference>
<dbReference type="Pfam" id="PF03634">
    <property type="entry name" value="TCP"/>
    <property type="match status" value="1"/>
</dbReference>
<keyword evidence="9" id="KW-1185">Reference proteome</keyword>
<gene>
    <name evidence="8" type="ORF">HAX54_017383</name>
</gene>
<evidence type="ECO:0000256" key="3">
    <source>
        <dbReference type="ARBA" id="ARBA00023125"/>
    </source>
</evidence>
<comment type="caution">
    <text evidence="8">The sequence shown here is derived from an EMBL/GenBank/DDBJ whole genome shotgun (WGS) entry which is preliminary data.</text>
</comment>